<dbReference type="GO" id="GO:0001522">
    <property type="term" value="P:pseudouridine synthesis"/>
    <property type="evidence" value="ECO:0007669"/>
    <property type="project" value="InterPro"/>
</dbReference>
<dbReference type="Proteomes" id="UP000766550">
    <property type="component" value="Unassembled WGS sequence"/>
</dbReference>
<evidence type="ECO:0000313" key="1">
    <source>
        <dbReference type="EMBL" id="MBV0923329.1"/>
    </source>
</evidence>
<reference evidence="1 2" key="1">
    <citation type="submission" date="2021-06" db="EMBL/GenBank/DDBJ databases">
        <title>New haloarchaea isolates fom saline soil.</title>
        <authorList>
            <person name="Duran-Viseras A."/>
            <person name="Sanchez-Porro C.S."/>
            <person name="Ventosa A."/>
        </authorList>
    </citation>
    <scope>NUCLEOTIDE SEQUENCE [LARGE SCALE GENOMIC DNA]</scope>
    <source>
        <strain evidence="1 2">JCM 183640</strain>
    </source>
</reference>
<evidence type="ECO:0000313" key="2">
    <source>
        <dbReference type="Proteomes" id="UP000766550"/>
    </source>
</evidence>
<dbReference type="InterPro" id="IPR009000">
    <property type="entry name" value="Transl_B-barrel_sf"/>
</dbReference>
<dbReference type="EMBL" id="JAHQXF010000001">
    <property type="protein sequence ID" value="MBV0923329.1"/>
    <property type="molecule type" value="Genomic_DNA"/>
</dbReference>
<sequence>MKRVGSVVRVAQGLAVVRSPDEGYADVGTETLDEELTTVGSVVDVFGPVDRPYVAVSPAEGVHLPGLLGTTLYAR</sequence>
<proteinExistence type="predicted"/>
<dbReference type="OrthoDB" id="60264at2157"/>
<protein>
    <submittedName>
        <fullName evidence="1">Gar1/Naf1 family protein</fullName>
    </submittedName>
</protein>
<dbReference type="InterPro" id="IPR038664">
    <property type="entry name" value="Gar1/Naf1_Cbf5-bd_sf"/>
</dbReference>
<accession>A0A8J7Y8R3</accession>
<comment type="caution">
    <text evidence="1">The sequence shown here is derived from an EMBL/GenBank/DDBJ whole genome shotgun (WGS) entry which is preliminary data.</text>
</comment>
<dbReference type="Gene3D" id="2.40.10.230">
    <property type="entry name" value="Probable tRNA pseudouridine synthase domain"/>
    <property type="match status" value="1"/>
</dbReference>
<dbReference type="Pfam" id="PF04410">
    <property type="entry name" value="Gar1"/>
    <property type="match status" value="1"/>
</dbReference>
<dbReference type="SUPFAM" id="SSF50447">
    <property type="entry name" value="Translation proteins"/>
    <property type="match status" value="1"/>
</dbReference>
<organism evidence="1 2">
    <name type="scientific">Haloarcula limicola</name>
    <dbReference type="NCBI Taxonomy" id="1429915"/>
    <lineage>
        <taxon>Archaea</taxon>
        <taxon>Methanobacteriati</taxon>
        <taxon>Methanobacteriota</taxon>
        <taxon>Stenosarchaea group</taxon>
        <taxon>Halobacteria</taxon>
        <taxon>Halobacteriales</taxon>
        <taxon>Haloarculaceae</taxon>
        <taxon>Haloarcula</taxon>
    </lineage>
</organism>
<dbReference type="InterPro" id="IPR007504">
    <property type="entry name" value="H/ACA_rnp_Gar1/Naf1"/>
</dbReference>
<keyword evidence="2" id="KW-1185">Reference proteome</keyword>
<dbReference type="AlphaFoldDB" id="A0A8J7Y8R3"/>
<name>A0A8J7Y8R3_9EURY</name>
<dbReference type="GO" id="GO:0042254">
    <property type="term" value="P:ribosome biogenesis"/>
    <property type="evidence" value="ECO:0007669"/>
    <property type="project" value="InterPro"/>
</dbReference>
<gene>
    <name evidence="1" type="ORF">KTS45_03880</name>
</gene>
<dbReference type="RefSeq" id="WP_162316467.1">
    <property type="nucleotide sequence ID" value="NZ_JAHQXF010000001.1"/>
</dbReference>
<dbReference type="NCBIfam" id="NF009628">
    <property type="entry name" value="PRK13149.1-2"/>
    <property type="match status" value="1"/>
</dbReference>